<gene>
    <name evidence="2" type="primary">secY_52</name>
    <name evidence="2" type="ORF">SDC9_194258</name>
</gene>
<dbReference type="InterPro" id="IPR023201">
    <property type="entry name" value="SecY_dom_sf"/>
</dbReference>
<feature type="transmembrane region" description="Helical" evidence="1">
    <location>
        <begin position="65"/>
        <end position="85"/>
    </location>
</feature>
<keyword evidence="1" id="KW-0812">Transmembrane</keyword>
<reference evidence="2" key="1">
    <citation type="submission" date="2019-08" db="EMBL/GenBank/DDBJ databases">
        <authorList>
            <person name="Kucharzyk K."/>
            <person name="Murdoch R.W."/>
            <person name="Higgins S."/>
            <person name="Loffler F."/>
        </authorList>
    </citation>
    <scope>NUCLEOTIDE SEQUENCE</scope>
</reference>
<feature type="transmembrane region" description="Helical" evidence="1">
    <location>
        <begin position="37"/>
        <end position="59"/>
    </location>
</feature>
<accession>A0A645I7A3</accession>
<keyword evidence="1" id="KW-1133">Transmembrane helix</keyword>
<dbReference type="AlphaFoldDB" id="A0A645I7A3"/>
<evidence type="ECO:0000256" key="1">
    <source>
        <dbReference type="SAM" id="Phobius"/>
    </source>
</evidence>
<organism evidence="2">
    <name type="scientific">bioreactor metagenome</name>
    <dbReference type="NCBI Taxonomy" id="1076179"/>
    <lineage>
        <taxon>unclassified sequences</taxon>
        <taxon>metagenomes</taxon>
        <taxon>ecological metagenomes</taxon>
    </lineage>
</organism>
<dbReference type="Gene3D" id="1.10.3370.10">
    <property type="entry name" value="SecY subunit domain"/>
    <property type="match status" value="1"/>
</dbReference>
<dbReference type="GO" id="GO:0016020">
    <property type="term" value="C:membrane"/>
    <property type="evidence" value="ECO:0007669"/>
    <property type="project" value="InterPro"/>
</dbReference>
<name>A0A645I7A3_9ZZZZ</name>
<dbReference type="EMBL" id="VSSQ01107518">
    <property type="protein sequence ID" value="MPN46662.1"/>
    <property type="molecule type" value="Genomic_DNA"/>
</dbReference>
<dbReference type="Pfam" id="PF00344">
    <property type="entry name" value="SecY"/>
    <property type="match status" value="1"/>
</dbReference>
<evidence type="ECO:0000313" key="2">
    <source>
        <dbReference type="EMBL" id="MPN46662.1"/>
    </source>
</evidence>
<dbReference type="PRINTS" id="PR00303">
    <property type="entry name" value="SECYTRNLCASE"/>
</dbReference>
<protein>
    <submittedName>
        <fullName evidence="2">Protein translocase subunit SecY</fullName>
    </submittedName>
</protein>
<dbReference type="SUPFAM" id="SSF103491">
    <property type="entry name" value="Preprotein translocase SecY subunit"/>
    <property type="match status" value="1"/>
</dbReference>
<keyword evidence="1" id="KW-0472">Membrane</keyword>
<dbReference type="InterPro" id="IPR002208">
    <property type="entry name" value="SecY/SEC61-alpha"/>
</dbReference>
<proteinExistence type="predicted"/>
<comment type="caution">
    <text evidence="2">The sequence shown here is derived from an EMBL/GenBank/DDBJ whole genome shotgun (WGS) entry which is preliminary data.</text>
</comment>
<sequence length="102" mass="11067">MAVQFNPIEIANNLKKNGGFVPGIRPGKPTSDFISKVLGKITFIGAIFLGIIATLPIVLSTGFNINFYLGGTTLLIIVGVALETVKQLESQMLMRHYKGFLE</sequence>
<dbReference type="GO" id="GO:0015031">
    <property type="term" value="P:protein transport"/>
    <property type="evidence" value="ECO:0007669"/>
    <property type="project" value="InterPro"/>
</dbReference>